<organism evidence="3 4">
    <name type="scientific">Lachancea mirantina</name>
    <dbReference type="NCBI Taxonomy" id="1230905"/>
    <lineage>
        <taxon>Eukaryota</taxon>
        <taxon>Fungi</taxon>
        <taxon>Dikarya</taxon>
        <taxon>Ascomycota</taxon>
        <taxon>Saccharomycotina</taxon>
        <taxon>Saccharomycetes</taxon>
        <taxon>Saccharomycetales</taxon>
        <taxon>Saccharomycetaceae</taxon>
        <taxon>Lachancea</taxon>
    </lineage>
</organism>
<dbReference type="AlphaFoldDB" id="A0A1G4JP05"/>
<dbReference type="Proteomes" id="UP000191024">
    <property type="component" value="Chromosome E"/>
</dbReference>
<dbReference type="EMBL" id="LT598465">
    <property type="protein sequence ID" value="SCU92461.1"/>
    <property type="molecule type" value="Genomic_DNA"/>
</dbReference>
<keyword evidence="4" id="KW-1185">Reference proteome</keyword>
<feature type="coiled-coil region" evidence="1">
    <location>
        <begin position="360"/>
        <end position="411"/>
    </location>
</feature>
<evidence type="ECO:0000256" key="2">
    <source>
        <dbReference type="SAM" id="MobiDB-lite"/>
    </source>
</evidence>
<reference evidence="3 4" key="1">
    <citation type="submission" date="2016-03" db="EMBL/GenBank/DDBJ databases">
        <authorList>
            <person name="Devillers H."/>
        </authorList>
    </citation>
    <scope>NUCLEOTIDE SEQUENCE [LARGE SCALE GENOMIC DNA]</scope>
    <source>
        <strain evidence="3">CBS 11717</strain>
    </source>
</reference>
<gene>
    <name evidence="3" type="ORF">LAMI_0E10550G</name>
</gene>
<evidence type="ECO:0000256" key="1">
    <source>
        <dbReference type="SAM" id="Coils"/>
    </source>
</evidence>
<name>A0A1G4JP05_9SACH</name>
<feature type="coiled-coil region" evidence="1">
    <location>
        <begin position="213"/>
        <end position="243"/>
    </location>
</feature>
<evidence type="ECO:0000313" key="3">
    <source>
        <dbReference type="EMBL" id="SCU92461.1"/>
    </source>
</evidence>
<feature type="region of interest" description="Disordered" evidence="2">
    <location>
        <begin position="1"/>
        <end position="54"/>
    </location>
</feature>
<proteinExistence type="predicted"/>
<evidence type="ECO:0000313" key="4">
    <source>
        <dbReference type="Proteomes" id="UP000191024"/>
    </source>
</evidence>
<protein>
    <submittedName>
        <fullName evidence="3">LAMI_0E10550g1_1</fullName>
    </submittedName>
</protein>
<accession>A0A1G4JP05</accession>
<feature type="compositionally biased region" description="Polar residues" evidence="2">
    <location>
        <begin position="1"/>
        <end position="12"/>
    </location>
</feature>
<keyword evidence="1" id="KW-0175">Coiled coil</keyword>
<dbReference type="OrthoDB" id="4033174at2759"/>
<sequence>MGDAGASQSGETSGLPPLGNSTHLESSISVSSSPPGTDTEPTPAIDPPLTDTAPGRMEQRQLFLNHFHAAIIREELSTIRNPKAACSKLTKTMRKLIQANNYKSIEDGKEYKYKWNSISTYYLLKNCYEIGPFLGFENLRNNSSPKLEQSSLMSLKWCCVLYNLLMSMPFEDKIIPTEAQLKTRFKYLLDGAHAKIYTSTTGDKKIPFSMTGVDKIDRILEDLTRLKNKADKQRILLQKQEIERQNRKNSIGRTISNDGPPRLAKKIDDSDFDGSLSRVHDANALDSKAISETPMPSLRAVATVVDALLRPLSFDAAASTGNFATLLNQSMQNQHEQEDVRVRLREREIVVQETMVPIERDKLQLSRDELQLEKDKLQLEREKLQLEREKLKLERERLDFQKEKLKSDEKRLHFLKVVTLSQFYGDSKSPVKPLPDIETLLQEQLLSLAKKTGDASND</sequence>